<comment type="caution">
    <text evidence="2">The sequence shown here is derived from an EMBL/GenBank/DDBJ whole genome shotgun (WGS) entry which is preliminary data.</text>
</comment>
<dbReference type="EMBL" id="JAWDGP010006558">
    <property type="protein sequence ID" value="KAK3738987.1"/>
    <property type="molecule type" value="Genomic_DNA"/>
</dbReference>
<keyword evidence="3" id="KW-1185">Reference proteome</keyword>
<gene>
    <name evidence="2" type="ORF">RRG08_019445</name>
</gene>
<name>A0AAE0YAN7_9GAST</name>
<evidence type="ECO:0000313" key="2">
    <source>
        <dbReference type="EMBL" id="KAK3738987.1"/>
    </source>
</evidence>
<dbReference type="Proteomes" id="UP001283361">
    <property type="component" value="Unassembled WGS sequence"/>
</dbReference>
<sequence length="81" mass="9507">MNRFCQRNDSMNVYNDRVDLGDDRSALNQVRRQRSPRGGRQAEMGMKGDVKFKLQRIRWYEQCVSVTISVSIVIKDRSNIL</sequence>
<accession>A0AAE0YAN7</accession>
<evidence type="ECO:0000256" key="1">
    <source>
        <dbReference type="SAM" id="MobiDB-lite"/>
    </source>
</evidence>
<dbReference type="AlphaFoldDB" id="A0AAE0YAN7"/>
<feature type="region of interest" description="Disordered" evidence="1">
    <location>
        <begin position="25"/>
        <end position="44"/>
    </location>
</feature>
<protein>
    <submittedName>
        <fullName evidence="2">Uncharacterized protein</fullName>
    </submittedName>
</protein>
<organism evidence="2 3">
    <name type="scientific">Elysia crispata</name>
    <name type="common">lettuce slug</name>
    <dbReference type="NCBI Taxonomy" id="231223"/>
    <lineage>
        <taxon>Eukaryota</taxon>
        <taxon>Metazoa</taxon>
        <taxon>Spiralia</taxon>
        <taxon>Lophotrochozoa</taxon>
        <taxon>Mollusca</taxon>
        <taxon>Gastropoda</taxon>
        <taxon>Heterobranchia</taxon>
        <taxon>Euthyneura</taxon>
        <taxon>Panpulmonata</taxon>
        <taxon>Sacoglossa</taxon>
        <taxon>Placobranchoidea</taxon>
        <taxon>Plakobranchidae</taxon>
        <taxon>Elysia</taxon>
    </lineage>
</organism>
<reference evidence="2" key="1">
    <citation type="journal article" date="2023" name="G3 (Bethesda)">
        <title>A reference genome for the long-term kleptoplast-retaining sea slug Elysia crispata morphotype clarki.</title>
        <authorList>
            <person name="Eastman K.E."/>
            <person name="Pendleton A.L."/>
            <person name="Shaikh M.A."/>
            <person name="Suttiyut T."/>
            <person name="Ogas R."/>
            <person name="Tomko P."/>
            <person name="Gavelis G."/>
            <person name="Widhalm J.R."/>
            <person name="Wisecaver J.H."/>
        </authorList>
    </citation>
    <scope>NUCLEOTIDE SEQUENCE</scope>
    <source>
        <strain evidence="2">ECLA1</strain>
    </source>
</reference>
<evidence type="ECO:0000313" key="3">
    <source>
        <dbReference type="Proteomes" id="UP001283361"/>
    </source>
</evidence>
<proteinExistence type="predicted"/>